<accession>A0A913ZU02</accession>
<proteinExistence type="predicted"/>
<sequence>MDDGRIPKDVLYGELAIGTRPSERPTLRYKDVCKRDLKVCSVSSADLESATSDRATWRSTVTAGVLQAEERRKSQWEERRTRRRQRLQAAPIATTTNYTCSKCQRTCSRTDRAVHSKRREEKRREEKRREEKRREEKRRKEKRSKSQPE</sequence>
<dbReference type="Proteomes" id="UP000887568">
    <property type="component" value="Unplaced"/>
</dbReference>
<dbReference type="RefSeq" id="XP_038054695.1">
    <property type="nucleotide sequence ID" value="XM_038198767.1"/>
</dbReference>
<feature type="region of interest" description="Disordered" evidence="1">
    <location>
        <begin position="70"/>
        <end position="149"/>
    </location>
</feature>
<dbReference type="GeneID" id="119726917"/>
<evidence type="ECO:0000313" key="2">
    <source>
        <dbReference type="EnsemblMetazoa" id="XP_038054695.1"/>
    </source>
</evidence>
<keyword evidence="3" id="KW-1185">Reference proteome</keyword>
<dbReference type="EnsemblMetazoa" id="XM_038198767.1">
    <property type="protein sequence ID" value="XP_038054695.1"/>
    <property type="gene ID" value="LOC119726917"/>
</dbReference>
<dbReference type="OMA" id="GDGRIPK"/>
<name>A0A913ZU02_PATMI</name>
<feature type="compositionally biased region" description="Polar residues" evidence="1">
    <location>
        <begin position="93"/>
        <end position="107"/>
    </location>
</feature>
<dbReference type="OrthoDB" id="6282425at2759"/>
<protein>
    <submittedName>
        <fullName evidence="2">Uncharacterized protein</fullName>
    </submittedName>
</protein>
<feature type="compositionally biased region" description="Basic and acidic residues" evidence="1">
    <location>
        <begin position="108"/>
        <end position="134"/>
    </location>
</feature>
<reference evidence="2" key="1">
    <citation type="submission" date="2022-11" db="UniProtKB">
        <authorList>
            <consortium name="EnsemblMetazoa"/>
        </authorList>
    </citation>
    <scope>IDENTIFICATION</scope>
</reference>
<dbReference type="AlphaFoldDB" id="A0A913ZU02"/>
<evidence type="ECO:0000313" key="3">
    <source>
        <dbReference type="Proteomes" id="UP000887568"/>
    </source>
</evidence>
<organism evidence="2 3">
    <name type="scientific">Patiria miniata</name>
    <name type="common">Bat star</name>
    <name type="synonym">Asterina miniata</name>
    <dbReference type="NCBI Taxonomy" id="46514"/>
    <lineage>
        <taxon>Eukaryota</taxon>
        <taxon>Metazoa</taxon>
        <taxon>Echinodermata</taxon>
        <taxon>Eleutherozoa</taxon>
        <taxon>Asterozoa</taxon>
        <taxon>Asteroidea</taxon>
        <taxon>Valvatacea</taxon>
        <taxon>Valvatida</taxon>
        <taxon>Asterinidae</taxon>
        <taxon>Patiria</taxon>
    </lineage>
</organism>
<feature type="compositionally biased region" description="Basic and acidic residues" evidence="1">
    <location>
        <begin position="70"/>
        <end position="80"/>
    </location>
</feature>
<evidence type="ECO:0000256" key="1">
    <source>
        <dbReference type="SAM" id="MobiDB-lite"/>
    </source>
</evidence>